<dbReference type="PRINTS" id="PR00843">
    <property type="entry name" value="GLHYDRLASE30"/>
</dbReference>
<evidence type="ECO:0000259" key="14">
    <source>
        <dbReference type="Pfam" id="PF17189"/>
    </source>
</evidence>
<dbReference type="Proteomes" id="UP000024404">
    <property type="component" value="Unassembled WGS sequence"/>
</dbReference>
<dbReference type="GO" id="GO:0042391">
    <property type="term" value="P:regulation of membrane potential"/>
    <property type="evidence" value="ECO:0007669"/>
    <property type="project" value="UniProtKB-ARBA"/>
</dbReference>
<dbReference type="GO" id="GO:0007040">
    <property type="term" value="P:lysosome organization"/>
    <property type="evidence" value="ECO:0007669"/>
    <property type="project" value="UniProtKB-ARBA"/>
</dbReference>
<evidence type="ECO:0000256" key="10">
    <source>
        <dbReference type="ARBA" id="ARBA00050474"/>
    </source>
</evidence>
<keyword evidence="6" id="KW-0732">Signal</keyword>
<comment type="similarity">
    <text evidence="4 12">Belongs to the glycosyl hydrolase 30 family.</text>
</comment>
<dbReference type="GO" id="GO:0016758">
    <property type="term" value="F:hexosyltransferase activity"/>
    <property type="evidence" value="ECO:0007669"/>
    <property type="project" value="UniProtKB-ARBA"/>
</dbReference>
<evidence type="ECO:0000256" key="2">
    <source>
        <dbReference type="ARBA" id="ARBA00004760"/>
    </source>
</evidence>
<accession>A0A8R1TRV0</accession>
<dbReference type="EC" id="3.2.1.45" evidence="5 12"/>
<reference evidence="15" key="2">
    <citation type="submission" date="2022-06" db="UniProtKB">
        <authorList>
            <consortium name="EnsemblMetazoa"/>
        </authorList>
    </citation>
    <scope>IDENTIFICATION</scope>
</reference>
<evidence type="ECO:0000256" key="9">
    <source>
        <dbReference type="ARBA" id="ARBA00023098"/>
    </source>
</evidence>
<dbReference type="GO" id="GO:0006066">
    <property type="term" value="P:alcohol metabolic process"/>
    <property type="evidence" value="ECO:0007669"/>
    <property type="project" value="UniProtKB-ARBA"/>
</dbReference>
<sequence>MLNRRQGEDILSSDSLKALFSDLIINWMDIIIFIRSRNCRNYSFPAIYCHLLILFLSCKLLLCSNTKVRKCQSRYYDKKENIVCICNATYCDNIPEVGNLQSLQAVIYKTDQRGKRFERTVSSFTEKTDEAGIIRLKIDSQIRFQTIIGFGGAFTDAAGINIDSLSEPTRANLLQSYFGNKGIQYTIGRVPIASTDFSTHAYSYDDSPNDFTLSNFSLANEDFKFKIPYIKQAASLTGGILKLFGSPWSAPGWMKTTGLMIGGGTLRGPPNGSYHVTWANHYVKFLEAYKNNGITFWGLTVQNEPVTGVDLSYKWQTMYFNPKTERDFIKNHLGPTLRRSEVGRNISLMIMDDQRSQLPIWADVVLKDKEAAQYVSGIAVHWYSDFVPVSQLSKTHNRHPNKFIIGSEACTGSKPFEHSPILGDWSRGDMYAHDIIQDLSHWVSGWTDWNLCLDLKGGPNFAKNYVDAPIIVNATADEFYKQPMFYILGHFSKFIPPGSVRIDLHFYLKPISYEGIAFVTPTHQRVLVLLNRGNKSVTFSIEDRSKDDISLRIQLEPKSIATIIWNK</sequence>
<dbReference type="AlphaFoldDB" id="A0A8R1TRV0"/>
<dbReference type="EnsemblMetazoa" id="OVOC3102.1">
    <property type="protein sequence ID" value="OVOC3102.1"/>
    <property type="gene ID" value="WBGene00239911"/>
</dbReference>
<organism evidence="15 16">
    <name type="scientific">Onchocerca volvulus</name>
    <dbReference type="NCBI Taxonomy" id="6282"/>
    <lineage>
        <taxon>Eukaryota</taxon>
        <taxon>Metazoa</taxon>
        <taxon>Ecdysozoa</taxon>
        <taxon>Nematoda</taxon>
        <taxon>Chromadorea</taxon>
        <taxon>Rhabditida</taxon>
        <taxon>Spirurina</taxon>
        <taxon>Spiruromorpha</taxon>
        <taxon>Filarioidea</taxon>
        <taxon>Onchocercidae</taxon>
        <taxon>Onchocerca</taxon>
    </lineage>
</organism>
<proteinExistence type="inferred from homology"/>
<evidence type="ECO:0000256" key="3">
    <source>
        <dbReference type="ARBA" id="ARBA00004991"/>
    </source>
</evidence>
<evidence type="ECO:0000256" key="6">
    <source>
        <dbReference type="ARBA" id="ARBA00022729"/>
    </source>
</evidence>
<dbReference type="Pfam" id="PF17189">
    <property type="entry name" value="Glyco_hydro_30C"/>
    <property type="match status" value="1"/>
</dbReference>
<comment type="pathway">
    <text evidence="2">Lipid metabolism; sphingolipid metabolism.</text>
</comment>
<evidence type="ECO:0000256" key="5">
    <source>
        <dbReference type="ARBA" id="ARBA00012658"/>
    </source>
</evidence>
<dbReference type="GO" id="GO:0004348">
    <property type="term" value="F:glucosylceramidase activity"/>
    <property type="evidence" value="ECO:0007669"/>
    <property type="project" value="UniProtKB-EC"/>
</dbReference>
<dbReference type="FunFam" id="3.20.20.80:FF:000030">
    <property type="entry name" value="Lysosomal acid glucosylceramidase"/>
    <property type="match status" value="1"/>
</dbReference>
<protein>
    <recommendedName>
        <fullName evidence="5 12">Glucosylceramidase</fullName>
        <ecNumber evidence="5 12">3.2.1.45</ecNumber>
    </recommendedName>
</protein>
<dbReference type="GO" id="GO:0030163">
    <property type="term" value="P:protein catabolic process"/>
    <property type="evidence" value="ECO:0007669"/>
    <property type="project" value="UniProtKB-ARBA"/>
</dbReference>
<dbReference type="GO" id="GO:0016241">
    <property type="term" value="P:regulation of macroautophagy"/>
    <property type="evidence" value="ECO:0007669"/>
    <property type="project" value="UniProtKB-ARBA"/>
</dbReference>
<dbReference type="EMBL" id="CMVM020000077">
    <property type="status" value="NOT_ANNOTATED_CDS"/>
    <property type="molecule type" value="Genomic_DNA"/>
</dbReference>
<evidence type="ECO:0000256" key="11">
    <source>
        <dbReference type="ARBA" id="ARBA00051345"/>
    </source>
</evidence>
<evidence type="ECO:0000313" key="15">
    <source>
        <dbReference type="EnsemblMetazoa" id="OVOC3102.1"/>
    </source>
</evidence>
<keyword evidence="9 12" id="KW-0443">Lipid metabolism</keyword>
<evidence type="ECO:0000256" key="12">
    <source>
        <dbReference type="RuleBase" id="RU361188"/>
    </source>
</evidence>
<keyword evidence="12" id="KW-0326">Glycosidase</keyword>
<dbReference type="GO" id="GO:0005764">
    <property type="term" value="C:lysosome"/>
    <property type="evidence" value="ECO:0007669"/>
    <property type="project" value="UniProtKB-ARBA"/>
</dbReference>
<dbReference type="InterPro" id="IPR033452">
    <property type="entry name" value="GH30_C"/>
</dbReference>
<keyword evidence="8 12" id="KW-0746">Sphingolipid metabolism</keyword>
<name>A0A8R1TRV0_ONCVO</name>
<evidence type="ECO:0000256" key="7">
    <source>
        <dbReference type="ARBA" id="ARBA00022801"/>
    </source>
</evidence>
<dbReference type="Pfam" id="PF02055">
    <property type="entry name" value="Glyco_hydro_30"/>
    <property type="match status" value="1"/>
</dbReference>
<dbReference type="PANTHER" id="PTHR11069">
    <property type="entry name" value="GLUCOSYLCERAMIDASE"/>
    <property type="match status" value="1"/>
</dbReference>
<dbReference type="GO" id="GO:0005774">
    <property type="term" value="C:vacuolar membrane"/>
    <property type="evidence" value="ECO:0007669"/>
    <property type="project" value="UniProtKB-ARBA"/>
</dbReference>
<dbReference type="PANTHER" id="PTHR11069:SF23">
    <property type="entry name" value="LYSOSOMAL ACID GLUCOSYLCERAMIDASE"/>
    <property type="match status" value="1"/>
</dbReference>
<evidence type="ECO:0000256" key="1">
    <source>
        <dbReference type="ARBA" id="ARBA00001013"/>
    </source>
</evidence>
<comment type="catalytic activity">
    <reaction evidence="1">
        <text>a beta-D-glucosyl-(1&lt;-&gt;1')-N-acylsphing-4-enine + H2O = an N-acylsphing-4-enine + D-glucose</text>
        <dbReference type="Rhea" id="RHEA:13269"/>
        <dbReference type="ChEBI" id="CHEBI:4167"/>
        <dbReference type="ChEBI" id="CHEBI:15377"/>
        <dbReference type="ChEBI" id="CHEBI:22801"/>
        <dbReference type="ChEBI" id="CHEBI:52639"/>
        <dbReference type="EC" id="3.2.1.45"/>
    </reaction>
    <physiologicalReaction direction="left-to-right" evidence="1">
        <dbReference type="Rhea" id="RHEA:13270"/>
    </physiologicalReaction>
</comment>
<feature type="domain" description="Glycosyl hydrolase family 30 TIM-barrel" evidence="13">
    <location>
        <begin position="147"/>
        <end position="495"/>
    </location>
</feature>
<dbReference type="GO" id="GO:0051246">
    <property type="term" value="P:regulation of protein metabolic process"/>
    <property type="evidence" value="ECO:0007669"/>
    <property type="project" value="UniProtKB-ARBA"/>
</dbReference>
<dbReference type="GO" id="GO:0006914">
    <property type="term" value="P:autophagy"/>
    <property type="evidence" value="ECO:0007669"/>
    <property type="project" value="UniProtKB-ARBA"/>
</dbReference>
<feature type="domain" description="Glycosyl hydrolase family 30 beta sandwich" evidence="14">
    <location>
        <begin position="498"/>
        <end position="563"/>
    </location>
</feature>
<comment type="catalytic activity">
    <reaction evidence="10">
        <text>a beta-D-glucosylceramide + H2O = an N-acyl-sphingoid base + D-glucose</text>
        <dbReference type="Rhea" id="RHEA:81447"/>
        <dbReference type="ChEBI" id="CHEBI:4167"/>
        <dbReference type="ChEBI" id="CHEBI:15377"/>
        <dbReference type="ChEBI" id="CHEBI:83264"/>
        <dbReference type="ChEBI" id="CHEBI:83273"/>
    </reaction>
    <physiologicalReaction direction="left-to-right" evidence="10">
        <dbReference type="Rhea" id="RHEA:81448"/>
    </physiologicalReaction>
</comment>
<keyword evidence="16" id="KW-1185">Reference proteome</keyword>
<dbReference type="InterPro" id="IPR033453">
    <property type="entry name" value="Glyco_hydro_30_TIM-barrel"/>
</dbReference>
<dbReference type="GO" id="GO:0008202">
    <property type="term" value="P:steroid metabolic process"/>
    <property type="evidence" value="ECO:0007669"/>
    <property type="project" value="UniProtKB-ARBA"/>
</dbReference>
<evidence type="ECO:0000256" key="4">
    <source>
        <dbReference type="ARBA" id="ARBA00005382"/>
    </source>
</evidence>
<dbReference type="GO" id="GO:0006680">
    <property type="term" value="P:glucosylceramide catabolic process"/>
    <property type="evidence" value="ECO:0007669"/>
    <property type="project" value="TreeGrafter"/>
</dbReference>
<dbReference type="GO" id="GO:0010605">
    <property type="term" value="P:negative regulation of macromolecule metabolic process"/>
    <property type="evidence" value="ECO:0007669"/>
    <property type="project" value="UniProtKB-ARBA"/>
</dbReference>
<dbReference type="GO" id="GO:0032006">
    <property type="term" value="P:regulation of TOR signaling"/>
    <property type="evidence" value="ECO:0007669"/>
    <property type="project" value="UniProtKB-ARBA"/>
</dbReference>
<dbReference type="SUPFAM" id="SSF51445">
    <property type="entry name" value="(Trans)glycosidases"/>
    <property type="match status" value="1"/>
</dbReference>
<dbReference type="GO" id="GO:0005102">
    <property type="term" value="F:signaling receptor binding"/>
    <property type="evidence" value="ECO:0007669"/>
    <property type="project" value="UniProtKB-ARBA"/>
</dbReference>
<comment type="catalytic activity">
    <reaction evidence="11">
        <text>an N-acyl-1-beta-D-glucosyl-15-methylhexadecasphing-4-enine + H2O = an N-acyl-15-methylhexadecasphing-4-enine + D-glucose</text>
        <dbReference type="Rhea" id="RHEA:34755"/>
        <dbReference type="ChEBI" id="CHEBI:4167"/>
        <dbReference type="ChEBI" id="CHEBI:15377"/>
        <dbReference type="ChEBI" id="CHEBI:70815"/>
        <dbReference type="ChEBI" id="CHEBI:70846"/>
    </reaction>
    <physiologicalReaction direction="left-to-right" evidence="11">
        <dbReference type="Rhea" id="RHEA:34756"/>
    </physiologicalReaction>
</comment>
<evidence type="ECO:0000313" key="16">
    <source>
        <dbReference type="Proteomes" id="UP000024404"/>
    </source>
</evidence>
<keyword evidence="7 12" id="KW-0378">Hydrolase</keyword>
<evidence type="ECO:0000256" key="8">
    <source>
        <dbReference type="ARBA" id="ARBA00022919"/>
    </source>
</evidence>
<comment type="pathway">
    <text evidence="3">Sphingolipid metabolism.</text>
</comment>
<dbReference type="InterPro" id="IPR001139">
    <property type="entry name" value="Glyco_hydro_30"/>
</dbReference>
<reference evidence="16" key="1">
    <citation type="submission" date="2013-10" db="EMBL/GenBank/DDBJ databases">
        <title>Genome sequencing of Onchocerca volvulus.</title>
        <authorList>
            <person name="Cotton J."/>
            <person name="Tsai J."/>
            <person name="Stanley E."/>
            <person name="Tracey A."/>
            <person name="Holroyd N."/>
            <person name="Lustigman S."/>
            <person name="Berriman M."/>
        </authorList>
    </citation>
    <scope>NUCLEOTIDE SEQUENCE</scope>
</reference>
<evidence type="ECO:0000259" key="13">
    <source>
        <dbReference type="Pfam" id="PF02055"/>
    </source>
</evidence>
<dbReference type="Gene3D" id="3.20.20.80">
    <property type="entry name" value="Glycosidases"/>
    <property type="match status" value="1"/>
</dbReference>
<dbReference type="InterPro" id="IPR017853">
    <property type="entry name" value="GH"/>
</dbReference>